<evidence type="ECO:0000256" key="4">
    <source>
        <dbReference type="RuleBase" id="RU003357"/>
    </source>
</evidence>
<evidence type="ECO:0000313" key="9">
    <source>
        <dbReference type="Proteomes" id="UP000186917"/>
    </source>
</evidence>
<dbReference type="EMBL" id="FTOR01000006">
    <property type="protein sequence ID" value="SIT24248.1"/>
    <property type="molecule type" value="Genomic_DNA"/>
</dbReference>
<dbReference type="SUPFAM" id="SSF49464">
    <property type="entry name" value="Carboxypeptidase regulatory domain-like"/>
    <property type="match status" value="1"/>
</dbReference>
<dbReference type="Pfam" id="PF13715">
    <property type="entry name" value="CarbopepD_reg_2"/>
    <property type="match status" value="1"/>
</dbReference>
<dbReference type="InterPro" id="IPR037066">
    <property type="entry name" value="Plug_dom_sf"/>
</dbReference>
<evidence type="ECO:0000256" key="2">
    <source>
        <dbReference type="ARBA" id="ARBA00023136"/>
    </source>
</evidence>
<dbReference type="InterPro" id="IPR008969">
    <property type="entry name" value="CarboxyPept-like_regulatory"/>
</dbReference>
<comment type="subcellular location">
    <subcellularLocation>
        <location evidence="1 4">Cell outer membrane</location>
    </subcellularLocation>
</comment>
<dbReference type="AlphaFoldDB" id="A0A173MEJ6"/>
<keyword evidence="8" id="KW-0675">Receptor</keyword>
<dbReference type="Gene3D" id="2.40.170.20">
    <property type="entry name" value="TonB-dependent receptor, beta-barrel domain"/>
    <property type="match status" value="1"/>
</dbReference>
<accession>A0A173MEJ6</accession>
<dbReference type="InterPro" id="IPR012910">
    <property type="entry name" value="Plug_dom"/>
</dbReference>
<dbReference type="InterPro" id="IPR036942">
    <property type="entry name" value="Beta-barrel_TonB_sf"/>
</dbReference>
<keyword evidence="9" id="KW-1185">Reference proteome</keyword>
<name>A0A173MEJ6_9BACT</name>
<evidence type="ECO:0000256" key="3">
    <source>
        <dbReference type="ARBA" id="ARBA00023237"/>
    </source>
</evidence>
<dbReference type="SUPFAM" id="SSF56935">
    <property type="entry name" value="Porins"/>
    <property type="match status" value="1"/>
</dbReference>
<evidence type="ECO:0000256" key="1">
    <source>
        <dbReference type="ARBA" id="ARBA00004442"/>
    </source>
</evidence>
<dbReference type="Pfam" id="PF00593">
    <property type="entry name" value="TonB_dep_Rec_b-barrel"/>
    <property type="match status" value="1"/>
</dbReference>
<evidence type="ECO:0000256" key="5">
    <source>
        <dbReference type="SAM" id="SignalP"/>
    </source>
</evidence>
<dbReference type="Pfam" id="PF07715">
    <property type="entry name" value="Plug"/>
    <property type="match status" value="1"/>
</dbReference>
<evidence type="ECO:0000313" key="8">
    <source>
        <dbReference type="EMBL" id="SIT24248.1"/>
    </source>
</evidence>
<dbReference type="PANTHER" id="PTHR40980:SF4">
    <property type="entry name" value="TONB-DEPENDENT RECEPTOR-LIKE BETA-BARREL DOMAIN-CONTAINING PROTEIN"/>
    <property type="match status" value="1"/>
</dbReference>
<dbReference type="InterPro" id="IPR000531">
    <property type="entry name" value="Beta-barrel_TonB"/>
</dbReference>
<feature type="chain" id="PRO_5030022843" evidence="5">
    <location>
        <begin position="27"/>
        <end position="1089"/>
    </location>
</feature>
<comment type="similarity">
    <text evidence="4">Belongs to the TonB-dependent receptor family.</text>
</comment>
<keyword evidence="5" id="KW-0732">Signal</keyword>
<evidence type="ECO:0000259" key="6">
    <source>
        <dbReference type="Pfam" id="PF00593"/>
    </source>
</evidence>
<dbReference type="STRING" id="477680.SAMN05421788_10694"/>
<dbReference type="GO" id="GO:0009279">
    <property type="term" value="C:cell outer membrane"/>
    <property type="evidence" value="ECO:0007669"/>
    <property type="project" value="UniProtKB-SubCell"/>
</dbReference>
<proteinExistence type="inferred from homology"/>
<feature type="domain" description="TonB-dependent receptor plug" evidence="7">
    <location>
        <begin position="240"/>
        <end position="334"/>
    </location>
</feature>
<dbReference type="Gene3D" id="2.170.130.10">
    <property type="entry name" value="TonB-dependent receptor, plug domain"/>
    <property type="match status" value="1"/>
</dbReference>
<dbReference type="Proteomes" id="UP000186917">
    <property type="component" value="Unassembled WGS sequence"/>
</dbReference>
<evidence type="ECO:0000259" key="7">
    <source>
        <dbReference type="Pfam" id="PF07715"/>
    </source>
</evidence>
<keyword evidence="2 4" id="KW-0472">Membrane</keyword>
<dbReference type="PANTHER" id="PTHR40980">
    <property type="entry name" value="PLUG DOMAIN-CONTAINING PROTEIN"/>
    <property type="match status" value="1"/>
</dbReference>
<dbReference type="Gene3D" id="2.60.40.1120">
    <property type="entry name" value="Carboxypeptidase-like, regulatory domain"/>
    <property type="match status" value="1"/>
</dbReference>
<dbReference type="KEGG" id="fln:FLA_2037"/>
<feature type="domain" description="TonB-dependent receptor-like beta-barrel" evidence="6">
    <location>
        <begin position="575"/>
        <end position="1033"/>
    </location>
</feature>
<keyword evidence="3" id="KW-0998">Cell outer membrane</keyword>
<feature type="signal peptide" evidence="5">
    <location>
        <begin position="1"/>
        <end position="26"/>
    </location>
</feature>
<organism evidence="8 9">
    <name type="scientific">Filimonas lacunae</name>
    <dbReference type="NCBI Taxonomy" id="477680"/>
    <lineage>
        <taxon>Bacteria</taxon>
        <taxon>Pseudomonadati</taxon>
        <taxon>Bacteroidota</taxon>
        <taxon>Chitinophagia</taxon>
        <taxon>Chitinophagales</taxon>
        <taxon>Chitinophagaceae</taxon>
        <taxon>Filimonas</taxon>
    </lineage>
</organism>
<protein>
    <submittedName>
        <fullName evidence="8">TonB-dependent receptor</fullName>
    </submittedName>
</protein>
<dbReference type="RefSeq" id="WP_076380310.1">
    <property type="nucleotide sequence ID" value="NZ_AP017422.1"/>
</dbReference>
<sequence length="1089" mass="123285">MKKKCERWQRLVLLWLVVLPWAGLNAQTEQISDPVTVQAEKISLPDLMASLQRQTAYIFSFDHDLLAKTEVTHIRWNKMPLGKALSELKQKAGLQYTILDRNIAVVPAVRSSKKAENIESVQTGGRITGKIVDFENSNPLAGASIRVEGTAWASTTDEQGKFELNNLPPGLYTLVLSYVGYANNRLAEVEVVAGRNTQIDGKLQPARAWNEVVVRSAGIRKRAVANTSDEQLIKEMYNAKTVISGISNEQIARTLDRDAAEVVKRIPGVNISEDRFVIVRGLGKRYNLTFLNDALAPATDADSRSFSYDVINSNAIDRIMVYKSPSPDLPGEFSGGLVKIYTKKSQLTRQVDIQLSAQYRPGSTFKDVWSYAGSKTDFLGFDNGVRNLPKGIPSATEFNHLNTQQNAVYSRQFANNYVLDKQFRSGPDLRFNINYYDAWKTGGHYISNLTSVAYTNTHEQRSTEASSYTKYIDGRIQQGIHSARLSVVQTNGLTVNKNLSFELRNFINQNGQRIAVEDYRILDDYERYENRHVNLYYVSNFIYSGQLSGKYQFGANKENGVTGNFSYSSIHKSEPDNRDYTFTRPIQPSGRGDAEDAWALSTGLISRYLLSRVFNDVKENAYQGNIDLNYHINPSLAFKAGYFYENRWRDYNNRTFVLNNGPNLYDPNLYIGPGEDPELGSGGKIPGEKLPIRVLEKYLPVYFPAAMFREDGTGYTFFEKTSPNNQYFADNTLHAGYLSGDVTLLHERLNIFGGVRVEHNRFRILGAYKAGLTAYPLQVNQPVTSVLPSVNLSFKADSNVIIRMGYGRTLNRPEFREAAPVQYSNYLEQETYLGNPALTTVNIDNAELRAEWYPKSTRRNEMVNVGVFYKRLDKPIERLRVVFSDGFDQYFYANTGQATIYGAEAELRKSFDFLGSKLFRDLSVILNGSWFKSTVKVPAQPERIGYAGARERPMQGQSPYLFNASLNYENVGYGTKLALTFNRAGDYIYVVGANPDAGRGDPDVMMKGRSQLDITWRQRINKIFSINAGVQNVLNAPVILYQDWKRNYHYDALAGKPPVFNSTLFDKGDIIYRRYYLKPYYSFSVNMIF</sequence>
<gene>
    <name evidence="8" type="ORF">SAMN05421788_10694</name>
</gene>
<reference evidence="9" key="1">
    <citation type="submission" date="2017-01" db="EMBL/GenBank/DDBJ databases">
        <authorList>
            <person name="Varghese N."/>
            <person name="Submissions S."/>
        </authorList>
    </citation>
    <scope>NUCLEOTIDE SEQUENCE [LARGE SCALE GENOMIC DNA]</scope>
    <source>
        <strain evidence="9">DSM 21054</strain>
    </source>
</reference>
<keyword evidence="4" id="KW-0798">TonB box</keyword>
<dbReference type="OrthoDB" id="9768470at2"/>